<comment type="caution">
    <text evidence="3">The sequence shown here is derived from an EMBL/GenBank/DDBJ whole genome shotgun (WGS) entry which is preliminary data.</text>
</comment>
<organism evidence="3 4">
    <name type="scientific">Sphaerosporella brunnea</name>
    <dbReference type="NCBI Taxonomy" id="1250544"/>
    <lineage>
        <taxon>Eukaryota</taxon>
        <taxon>Fungi</taxon>
        <taxon>Dikarya</taxon>
        <taxon>Ascomycota</taxon>
        <taxon>Pezizomycotina</taxon>
        <taxon>Pezizomycetes</taxon>
        <taxon>Pezizales</taxon>
        <taxon>Pyronemataceae</taxon>
        <taxon>Sphaerosporella</taxon>
    </lineage>
</organism>
<dbReference type="Proteomes" id="UP000326924">
    <property type="component" value="Unassembled WGS sequence"/>
</dbReference>
<feature type="transmembrane region" description="Helical" evidence="2">
    <location>
        <begin position="87"/>
        <end position="107"/>
    </location>
</feature>
<evidence type="ECO:0000256" key="1">
    <source>
        <dbReference type="SAM" id="MobiDB-lite"/>
    </source>
</evidence>
<evidence type="ECO:0000313" key="3">
    <source>
        <dbReference type="EMBL" id="KAA8913473.1"/>
    </source>
</evidence>
<feature type="region of interest" description="Disordered" evidence="1">
    <location>
        <begin position="15"/>
        <end position="36"/>
    </location>
</feature>
<keyword evidence="2" id="KW-0472">Membrane</keyword>
<dbReference type="InParanoid" id="A0A5J5F922"/>
<dbReference type="AlphaFoldDB" id="A0A5J5F922"/>
<accession>A0A5J5F922</accession>
<dbReference type="EMBL" id="VXIS01000014">
    <property type="protein sequence ID" value="KAA8913473.1"/>
    <property type="molecule type" value="Genomic_DNA"/>
</dbReference>
<sequence>MDQKPATVQGIVLSQQQYTRGHPRRPSAGINPTTPPPLPAPIIGVPAAVTRTVTVRRYPVAGISRSPSRATVTVTVSRSVTVSGRGVAVTVTVSRAVVVVVAVHVVGMKTVVAAGQLVDDLMVLQLLLLLLRLDVGVGRYVVIVEIGRRCNVSVVVVVVAAAAAVIGEQTQTQTPLNQSKSVERIFNL</sequence>
<proteinExistence type="predicted"/>
<keyword evidence="4" id="KW-1185">Reference proteome</keyword>
<gene>
    <name evidence="3" type="ORF">FN846DRAFT_929245</name>
</gene>
<feature type="transmembrane region" description="Helical" evidence="2">
    <location>
        <begin position="150"/>
        <end position="167"/>
    </location>
</feature>
<reference evidence="3 4" key="1">
    <citation type="submission" date="2019-09" db="EMBL/GenBank/DDBJ databases">
        <title>Draft genome of the ectomycorrhizal ascomycete Sphaerosporella brunnea.</title>
        <authorList>
            <consortium name="DOE Joint Genome Institute"/>
            <person name="Benucci G.M."/>
            <person name="Marozzi G."/>
            <person name="Antonielli L."/>
            <person name="Sanchez S."/>
            <person name="Marco P."/>
            <person name="Wang X."/>
            <person name="Falini L.B."/>
            <person name="Barry K."/>
            <person name="Haridas S."/>
            <person name="Lipzen A."/>
            <person name="Labutti K."/>
            <person name="Grigoriev I.V."/>
            <person name="Murat C."/>
            <person name="Martin F."/>
            <person name="Albertini E."/>
            <person name="Donnini D."/>
            <person name="Bonito G."/>
        </authorList>
    </citation>
    <scope>NUCLEOTIDE SEQUENCE [LARGE SCALE GENOMIC DNA]</scope>
    <source>
        <strain evidence="3 4">Sb_GMNB300</strain>
    </source>
</reference>
<protein>
    <submittedName>
        <fullName evidence="3">Uncharacterized protein</fullName>
    </submittedName>
</protein>
<keyword evidence="2" id="KW-0812">Transmembrane</keyword>
<feature type="transmembrane region" description="Helical" evidence="2">
    <location>
        <begin position="122"/>
        <end position="143"/>
    </location>
</feature>
<evidence type="ECO:0000256" key="2">
    <source>
        <dbReference type="SAM" id="Phobius"/>
    </source>
</evidence>
<keyword evidence="2" id="KW-1133">Transmembrane helix</keyword>
<evidence type="ECO:0000313" key="4">
    <source>
        <dbReference type="Proteomes" id="UP000326924"/>
    </source>
</evidence>
<name>A0A5J5F922_9PEZI</name>